<dbReference type="InterPro" id="IPR005113">
    <property type="entry name" value="uDENN_dom"/>
</dbReference>
<feature type="compositionally biased region" description="Polar residues" evidence="2">
    <location>
        <begin position="932"/>
        <end position="990"/>
    </location>
</feature>
<dbReference type="InterPro" id="IPR023341">
    <property type="entry name" value="MABP"/>
</dbReference>
<dbReference type="SMART" id="SM00799">
    <property type="entry name" value="DENN"/>
    <property type="match status" value="1"/>
</dbReference>
<dbReference type="OMA" id="LNKGMMG"/>
<dbReference type="PANTHER" id="PTHR12296:SF30">
    <property type="entry name" value="DENN DOMAIN-CONTAINING PROTEIN CRAG"/>
    <property type="match status" value="1"/>
</dbReference>
<dbReference type="InterPro" id="IPR001194">
    <property type="entry name" value="cDENN_dom"/>
</dbReference>
<feature type="compositionally biased region" description="Gly residues" evidence="2">
    <location>
        <begin position="1299"/>
        <end position="1309"/>
    </location>
</feature>
<feature type="compositionally biased region" description="Basic and acidic residues" evidence="2">
    <location>
        <begin position="1285"/>
        <end position="1295"/>
    </location>
</feature>
<feature type="compositionally biased region" description="Polar residues" evidence="2">
    <location>
        <begin position="1706"/>
        <end position="1723"/>
    </location>
</feature>
<dbReference type="Gene3D" id="3.40.50.11500">
    <property type="match status" value="1"/>
</dbReference>
<dbReference type="PROSITE" id="PS50211">
    <property type="entry name" value="DENN"/>
    <property type="match status" value="1"/>
</dbReference>
<dbReference type="InterPro" id="IPR005112">
    <property type="entry name" value="dDENN_dom"/>
</dbReference>
<dbReference type="Pfam" id="PF02141">
    <property type="entry name" value="DENN"/>
    <property type="match status" value="1"/>
</dbReference>
<evidence type="ECO:0000259" key="3">
    <source>
        <dbReference type="PROSITE" id="PS50211"/>
    </source>
</evidence>
<organism evidence="5 6">
    <name type="scientific">Orchesella cincta</name>
    <name type="common">Springtail</name>
    <name type="synonym">Podura cincta</name>
    <dbReference type="NCBI Taxonomy" id="48709"/>
    <lineage>
        <taxon>Eukaryota</taxon>
        <taxon>Metazoa</taxon>
        <taxon>Ecdysozoa</taxon>
        <taxon>Arthropoda</taxon>
        <taxon>Hexapoda</taxon>
        <taxon>Collembola</taxon>
        <taxon>Entomobryomorpha</taxon>
        <taxon>Entomobryoidea</taxon>
        <taxon>Orchesellidae</taxon>
        <taxon>Orchesellinae</taxon>
        <taxon>Orchesella</taxon>
    </lineage>
</organism>
<feature type="region of interest" description="Disordered" evidence="2">
    <location>
        <begin position="932"/>
        <end position="1011"/>
    </location>
</feature>
<dbReference type="Gene3D" id="2.100.10.50">
    <property type="match status" value="1"/>
</dbReference>
<evidence type="ECO:0000259" key="4">
    <source>
        <dbReference type="PROSITE" id="PS51498"/>
    </source>
</evidence>
<accession>A0A1D2MIC4</accession>
<dbReference type="EMBL" id="LJIJ01001157">
    <property type="protein sequence ID" value="ODM92746.1"/>
    <property type="molecule type" value="Genomic_DNA"/>
</dbReference>
<feature type="domain" description="UDENN" evidence="3">
    <location>
        <begin position="184"/>
        <end position="634"/>
    </location>
</feature>
<evidence type="ECO:0000256" key="2">
    <source>
        <dbReference type="SAM" id="MobiDB-lite"/>
    </source>
</evidence>
<keyword evidence="6" id="KW-1185">Reference proteome</keyword>
<dbReference type="PROSITE" id="PS51498">
    <property type="entry name" value="MABP"/>
    <property type="match status" value="1"/>
</dbReference>
<feature type="region of interest" description="Disordered" evidence="2">
    <location>
        <begin position="893"/>
        <end position="915"/>
    </location>
</feature>
<name>A0A1D2MIC4_ORCCI</name>
<feature type="region of interest" description="Disordered" evidence="2">
    <location>
        <begin position="734"/>
        <end position="756"/>
    </location>
</feature>
<feature type="domain" description="MABP" evidence="4">
    <location>
        <begin position="37"/>
        <end position="192"/>
    </location>
</feature>
<feature type="compositionally biased region" description="Polar residues" evidence="2">
    <location>
        <begin position="1611"/>
        <end position="1631"/>
    </location>
</feature>
<dbReference type="GO" id="GO:0032483">
    <property type="term" value="P:regulation of Rab protein signal transduction"/>
    <property type="evidence" value="ECO:0007669"/>
    <property type="project" value="TreeGrafter"/>
</dbReference>
<dbReference type="GO" id="GO:0005085">
    <property type="term" value="F:guanyl-nucleotide exchange factor activity"/>
    <property type="evidence" value="ECO:0007669"/>
    <property type="project" value="UniProtKB-KW"/>
</dbReference>
<feature type="compositionally biased region" description="Acidic residues" evidence="2">
    <location>
        <begin position="993"/>
        <end position="1004"/>
    </location>
</feature>
<feature type="region of interest" description="Disordered" evidence="2">
    <location>
        <begin position="1191"/>
        <end position="1310"/>
    </location>
</feature>
<dbReference type="Pfam" id="PF03456">
    <property type="entry name" value="uDENN"/>
    <property type="match status" value="1"/>
</dbReference>
<feature type="region of interest" description="Disordered" evidence="2">
    <location>
        <begin position="1611"/>
        <end position="1647"/>
    </location>
</feature>
<evidence type="ECO:0000256" key="1">
    <source>
        <dbReference type="ARBA" id="ARBA00022658"/>
    </source>
</evidence>
<dbReference type="SMART" id="SM00801">
    <property type="entry name" value="dDENN"/>
    <property type="match status" value="1"/>
</dbReference>
<dbReference type="STRING" id="48709.A0A1D2MIC4"/>
<keyword evidence="1" id="KW-0344">Guanine-nucleotide releasing factor</keyword>
<feature type="region of interest" description="Disordered" evidence="2">
    <location>
        <begin position="1681"/>
        <end position="1723"/>
    </location>
</feature>
<dbReference type="Proteomes" id="UP000094527">
    <property type="component" value="Unassembled WGS sequence"/>
</dbReference>
<feature type="region of interest" description="Disordered" evidence="2">
    <location>
        <begin position="1141"/>
        <end position="1175"/>
    </location>
</feature>
<gene>
    <name evidence="5" type="ORF">Ocin01_13934</name>
</gene>
<evidence type="ECO:0000313" key="5">
    <source>
        <dbReference type="EMBL" id="ODM92746.1"/>
    </source>
</evidence>
<dbReference type="InterPro" id="IPR051696">
    <property type="entry name" value="DENN_Domain_GEFs"/>
</dbReference>
<dbReference type="GO" id="GO:0031410">
    <property type="term" value="C:cytoplasmic vesicle"/>
    <property type="evidence" value="ECO:0007669"/>
    <property type="project" value="TreeGrafter"/>
</dbReference>
<feature type="compositionally biased region" description="Low complexity" evidence="2">
    <location>
        <begin position="1692"/>
        <end position="1705"/>
    </location>
</feature>
<evidence type="ECO:0000313" key="6">
    <source>
        <dbReference type="Proteomes" id="UP000094527"/>
    </source>
</evidence>
<dbReference type="PANTHER" id="PTHR12296">
    <property type="entry name" value="DENN DOMAIN-CONTAINING PROTEIN 4"/>
    <property type="match status" value="1"/>
</dbReference>
<proteinExistence type="predicted"/>
<dbReference type="SMART" id="SM00800">
    <property type="entry name" value="uDENN"/>
    <property type="match status" value="1"/>
</dbReference>
<dbReference type="OrthoDB" id="75250at2759"/>
<protein>
    <submittedName>
        <fullName evidence="5">C-myc promoter-binding protein</fullName>
    </submittedName>
</protein>
<sequence>MIGTPVADYFVVAGLPENPELVDDDLCEGLNPNCKDFEPITDITVIFPAFESVPRGFTCIDKTPTGFPANLNSGSLRSPEVYLCYRRGRDKPPLVDIGVMYDGKERLLPDAEVIISTPGGRDANVNNTSARTLLTFRRAPENMPCNELVVTDVCVIFQNKGEKPPHAFCIIPKNLNKGMMGCDVYLCYKKSMNRPALLAYKPEVLMRYPFTDRRTFPFPTLAAMFCLPMCATIECWPKNAVQPRPVFSTFVLTVADATEKIYGAALTVYEIYPEEKLTQEQRVALGMALPGDINEKRVHVNKCICLLSHYPFFEAFRTFLHYLNWTVRNGSHDVPVERFISHLLEEVPFPSPQRPHILMQLSPTQNLLLSHPHDSPLPKSGASFRQMLMNLGPDNCLMVLLLVLTEQKLLIHSLRPDILTAVAEAVSVLIFPFRWQCPYIPLCPLGLCAVLQAPVPFLVGVDSRFFDLYEPPNDVTCIDLDTTTISVSEDRRPYLHIKLLPKKPAKILRQNLENLKLVLDNMSALSRSATKNKSDSDIMDIDFQLKRKERLVEMEIQEAFLRFTTGILKGYRSFLLPITKAPTVGATDASSLFDFNGFLRSRDKNHHKFYQLMLKTQMFFRFIEERSFVSDQDASLEFFDECIDKVRLRIWLILKHSTCETYFMDVDDSDNVKLVDINESGQSERTVFVMPPEPSGLPVNAKYSYHGIFKLHDGLFGTAKPKLDSLKRVLMDNDHSAPGSPIARRTKHEIKSSQRNAKKYSEKPNLWAKYLLSTCYSLWFIHLPSYVGFAASKHMALCLAYETLVDLRERGFNQPMKSLCGIYSQPVVAVKVLFEMKRCGIAPNAMTYGFYNKAVLEAQWPSNVSNSSQLMWNKLRNVIVGVAQFRAAGKQHYIRNRQRSHSSEEVDKISTGSGASLDSQIQLHGRIINTKTSPTMSALSPQGSNSANPYSNGKSQSDSETASVVTTSVPTRISSSSDIGYGSMTEQKPPSENDVDEREPEDADAAQKSARTAKFWGQMGRSLDQWVRSGVTSLANVASYATEVNYYSPAGLMMGYQPEYSPRALEYEYDDDEFDEERGLRGTSSRRLNFEDEVEDGAVKGHNTLRLLRSVSFGNDTQIMCKLKELKEDIIAEERKKHISNDKTDGITNNSSKVNGVDVEGSGNGGSDSSLEGKITPLYNTNKFATELSVEKSVVSREETPVEGDDESYQDTLRPGVLNPLQSPSRSKERSPEGTPCSPARTPVTQNDPLGALSDPNSPSGSGANKILSVVAANPGGSSVSDLRIQNRDSPKRTCSEGQIGGYVAGGGDANTNDGCTKGFHRSSTLPNYSSVTGIGNGMGGADSQSMNEKYANGNSTPVAASLSAISSLKNPFGRYSPGRLSLRKAGTSLIESTIGGKKAEALMEGFNQFKSVATVTMKNKIEELKEVVGNNSPAQRNGPFGRNADECRDQGDLSDYEGTEPLVNEWASVSESYLDKLLTTEPGSTRASFASTDIPGLGLSHHDTPLSSSTQSLLMVDNTRGLPGSRKEHPRPVAVEVSMTTCSKCHNCNSLLFDEEIMAGWTAEDSNLNTRCPHCKKMAVPFMEVTLTDYRHLPLSQMFPLTSASSVESMHSTSNVSRRTSVFNPQTGNAPTKPHESKETGDNSNNVSASIAEVSNDGIDVDSDKKDFLELDPLGVIEELQRSRKNSPDLNESNQSSSNSNENNPTTQASKSGDSTLGSHFVSQPQPVASKIEGVVGDPILVPYLSPLVLRKELENVLDHEGDTCLVQPKFVDEHPIIYWNLVWFFHRANLTSHIKGLCLMAKSVLPNKKIPRKKDEPVDTNNDNNCEQKEEHVDFSIHPSWEAADHRNVSIRCRWDNTKFHAEYGTPLYVLWQRNKDKEGKGEKDEKDGEERPAVDSNMLKLMGNIIKATQGGTLSQICPQLLYHYHKQSSGRHFPTYRDVLFLSLVAAGRESVEASHRVTQNIQDGFGLDKEYRDAYSKLRCNDDYESMDTGDLPPNDTALFCRRYFRELELL</sequence>
<dbReference type="InterPro" id="IPR037516">
    <property type="entry name" value="Tripartite_DENN"/>
</dbReference>
<reference evidence="5 6" key="1">
    <citation type="journal article" date="2016" name="Genome Biol. Evol.">
        <title>Gene Family Evolution Reflects Adaptation to Soil Environmental Stressors in the Genome of the Collembolan Orchesella cincta.</title>
        <authorList>
            <person name="Faddeeva-Vakhrusheva A."/>
            <person name="Derks M.F."/>
            <person name="Anvar S.Y."/>
            <person name="Agamennone V."/>
            <person name="Suring W."/>
            <person name="Smit S."/>
            <person name="van Straalen N.M."/>
            <person name="Roelofs D."/>
        </authorList>
    </citation>
    <scope>NUCLEOTIDE SEQUENCE [LARGE SCALE GENOMIC DNA]</scope>
    <source>
        <tissue evidence="5">Mixed pool</tissue>
    </source>
</reference>
<comment type="caution">
    <text evidence="5">The sequence shown here is derived from an EMBL/GenBank/DDBJ whole genome shotgun (WGS) entry which is preliminary data.</text>
</comment>
<dbReference type="InterPro" id="IPR043153">
    <property type="entry name" value="DENN_C"/>
</dbReference>
<dbReference type="Pfam" id="PF03455">
    <property type="entry name" value="dDENN"/>
    <property type="match status" value="1"/>
</dbReference>